<dbReference type="Pfam" id="PF09479">
    <property type="entry name" value="Flg_new"/>
    <property type="match status" value="2"/>
</dbReference>
<dbReference type="PANTHER" id="PTHR30032">
    <property type="entry name" value="N-ACETYLMURAMOYL-L-ALANINE AMIDASE-RELATED"/>
    <property type="match status" value="1"/>
</dbReference>
<accession>A0A7Z0EEZ7</accession>
<reference evidence="2 3" key="1">
    <citation type="submission" date="2020-07" db="EMBL/GenBank/DDBJ databases">
        <title>Sequencing the genomes of 1000 actinobacteria strains.</title>
        <authorList>
            <person name="Klenk H.-P."/>
        </authorList>
    </citation>
    <scope>NUCLEOTIDE SEQUENCE [LARGE SCALE GENOMIC DNA]</scope>
    <source>
        <strain evidence="2 3">LI1</strain>
    </source>
</reference>
<evidence type="ECO:0000313" key="3">
    <source>
        <dbReference type="Proteomes" id="UP000537260"/>
    </source>
</evidence>
<organism evidence="2 3">
    <name type="scientific">Glaciibacter psychrotolerans</name>
    <dbReference type="NCBI Taxonomy" id="670054"/>
    <lineage>
        <taxon>Bacteria</taxon>
        <taxon>Bacillati</taxon>
        <taxon>Actinomycetota</taxon>
        <taxon>Actinomycetes</taxon>
        <taxon>Micrococcales</taxon>
        <taxon>Microbacteriaceae</taxon>
        <taxon>Glaciibacter</taxon>
    </lineage>
</organism>
<evidence type="ECO:0000313" key="2">
    <source>
        <dbReference type="EMBL" id="NYJ20336.1"/>
    </source>
</evidence>
<sequence>MSDGKLSLTGSVLMRGSRLGARLSFRDNVVGGNSTVFETGFTHARSQGRIHRLAGRATAALTVTLLLGTGQLLLATPASADPLPETYTVDIDLNGHGDDYSVQVPRSERLSEPAAPSAPGWNFTGWYDDAAATEKAYLPTDIYGAATLYAGWRSITESVVVDGLVLAVDPLDFTSGASVVHNQPGPLAVTIPAATVINGQTYPVTTVGAAAFRNNGLSAVTLPNSLTSIGFMAFASNTLTSLSLPPSVTTIGAYAFLENKITTLSLADSVTHIGEGAFAFNALTSVRIPNGLTTILGIAFGYNALSTVTIPDSVTTIGSGAFAVNRLTSVNIGASVQNIESDAFMWNSLTSVTIPAAVTAIGANAFGSNFDVDWRDYPDFENMPTAVDTPSTLTRVDFLGAAPAHLVPGPYLGEEPWDDQPSLGHEGLLTVFYSLGFEGTDPATHFTAGSWQGYASQAVATVNFSLNGHGSAAAQRVVPGARATDPKPTAAGWTFTGWYSDPGLTQPFAFSTAISTDLTLYAGWKANAVTPPASWKPTMKRISGTDRYATSVALSKAGFAKTAPVVYIATGTNYPDALGAAPAATKEGGPLLLTPPAALPAVVKTEIARLKPGKIIVVGGTAAVSDTVLAELKKLAPTVKRVAGSDRFDTARQVVTQAFGSSVASAYLATGLNYPDALSASAAAGANGIPVLLVNGGATSADTATKTLLTKLNVKNVTVVGGKAAVSNEIVSSLKSIGKVTRISGTDRFDTSQKVNKAAFTTIKSAYLATGFQFPDALAGAALAGAKGAPLYVVQPTCIPAGIHTDLTSFTPTTITLIGGTSALSDTVLKRGRC</sequence>
<dbReference type="PANTHER" id="PTHR30032:SF8">
    <property type="entry name" value="GERMINATION-SPECIFIC N-ACETYLMURAMOYL-L-ALANINE AMIDASE"/>
    <property type="match status" value="1"/>
</dbReference>
<dbReference type="Pfam" id="PF13306">
    <property type="entry name" value="LRR_5"/>
    <property type="match status" value="1"/>
</dbReference>
<name>A0A7Z0EEZ7_9MICO</name>
<dbReference type="AlphaFoldDB" id="A0A7Z0EEZ7"/>
<dbReference type="InterPro" id="IPR026906">
    <property type="entry name" value="LRR_5"/>
</dbReference>
<evidence type="ECO:0000256" key="1">
    <source>
        <dbReference type="ARBA" id="ARBA00004196"/>
    </source>
</evidence>
<dbReference type="NCBIfam" id="TIGR02543">
    <property type="entry name" value="List_Bact_rpt"/>
    <property type="match status" value="2"/>
</dbReference>
<gene>
    <name evidence="2" type="ORF">HNR05_002127</name>
</gene>
<dbReference type="Proteomes" id="UP000537260">
    <property type="component" value="Unassembled WGS sequence"/>
</dbReference>
<dbReference type="Pfam" id="PF04122">
    <property type="entry name" value="CW_binding_2"/>
    <property type="match status" value="3"/>
</dbReference>
<dbReference type="InterPro" id="IPR007253">
    <property type="entry name" value="Cell_wall-bd_2"/>
</dbReference>
<dbReference type="RefSeq" id="WP_218868865.1">
    <property type="nucleotide sequence ID" value="NZ_JACCFM010000001.1"/>
</dbReference>
<dbReference type="GO" id="GO:0030313">
    <property type="term" value="C:cell envelope"/>
    <property type="evidence" value="ECO:0007669"/>
    <property type="project" value="UniProtKB-SubCell"/>
</dbReference>
<comment type="subcellular location">
    <subcellularLocation>
        <location evidence="1">Cell envelope</location>
    </subcellularLocation>
</comment>
<dbReference type="InterPro" id="IPR051922">
    <property type="entry name" value="Bact_Sporulation_Assoc"/>
</dbReference>
<dbReference type="InterPro" id="IPR032675">
    <property type="entry name" value="LRR_dom_sf"/>
</dbReference>
<dbReference type="InterPro" id="IPR013378">
    <property type="entry name" value="InlB-like_B-rpt"/>
</dbReference>
<dbReference type="Gene3D" id="3.40.50.12090">
    <property type="match status" value="2"/>
</dbReference>
<dbReference type="InterPro" id="IPR042229">
    <property type="entry name" value="Listeria/Bacterioides_rpt_sf"/>
</dbReference>
<comment type="caution">
    <text evidence="2">The sequence shown here is derived from an EMBL/GenBank/DDBJ whole genome shotgun (WGS) entry which is preliminary data.</text>
</comment>
<protein>
    <submittedName>
        <fullName evidence="2">Putative repeat protein (TIGR02543 family)</fullName>
    </submittedName>
</protein>
<dbReference type="Gene3D" id="3.80.10.10">
    <property type="entry name" value="Ribonuclease Inhibitor"/>
    <property type="match status" value="1"/>
</dbReference>
<keyword evidence="3" id="KW-1185">Reference proteome</keyword>
<proteinExistence type="predicted"/>
<dbReference type="Gene3D" id="2.60.40.4270">
    <property type="entry name" value="Listeria-Bacteroides repeat domain"/>
    <property type="match status" value="2"/>
</dbReference>
<dbReference type="EMBL" id="JACCFM010000001">
    <property type="protein sequence ID" value="NYJ20336.1"/>
    <property type="molecule type" value="Genomic_DNA"/>
</dbReference>